<comment type="caution">
    <text evidence="1">The sequence shown here is derived from an EMBL/GenBank/DDBJ whole genome shotgun (WGS) entry which is preliminary data.</text>
</comment>
<evidence type="ECO:0000313" key="2">
    <source>
        <dbReference type="Proteomes" id="UP000289437"/>
    </source>
</evidence>
<protein>
    <submittedName>
        <fullName evidence="1">Uncharacterized protein</fullName>
    </submittedName>
</protein>
<gene>
    <name evidence="1" type="ORF">GRAN_0360</name>
</gene>
<dbReference type="Proteomes" id="UP000289437">
    <property type="component" value="Unassembled WGS sequence"/>
</dbReference>
<evidence type="ECO:0000313" key="1">
    <source>
        <dbReference type="EMBL" id="RXH57050.1"/>
    </source>
</evidence>
<keyword evidence="2" id="KW-1185">Reference proteome</keyword>
<proteinExistence type="predicted"/>
<reference evidence="1 2" key="1">
    <citation type="submission" date="2018-11" db="EMBL/GenBank/DDBJ databases">
        <authorList>
            <person name="Mardanov A.V."/>
            <person name="Ravin N.V."/>
            <person name="Dedysh S.N."/>
        </authorList>
    </citation>
    <scope>NUCLEOTIDE SEQUENCE [LARGE SCALE GENOMIC DNA]</scope>
    <source>
        <strain evidence="1 2">AF10</strain>
    </source>
</reference>
<name>A0A4Q0T3J3_9BACT</name>
<dbReference type="AlphaFoldDB" id="A0A4Q0T3J3"/>
<organism evidence="1 2">
    <name type="scientific">Granulicella sibirica</name>
    <dbReference type="NCBI Taxonomy" id="2479048"/>
    <lineage>
        <taxon>Bacteria</taxon>
        <taxon>Pseudomonadati</taxon>
        <taxon>Acidobacteriota</taxon>
        <taxon>Terriglobia</taxon>
        <taxon>Terriglobales</taxon>
        <taxon>Acidobacteriaceae</taxon>
        <taxon>Granulicella</taxon>
    </lineage>
</organism>
<accession>A0A4Q0T3J3</accession>
<sequence>MEHFQALMVARRGSWMPGGHGSYLRDGEAVAKWGTRL</sequence>
<reference evidence="2" key="2">
    <citation type="submission" date="2019-02" db="EMBL/GenBank/DDBJ databases">
        <title>Granulicella sibirica sp. nov., a psychrotolerant acidobacterium isolated from an organic soil layer in forested tundra, West Siberia.</title>
        <authorList>
            <person name="Oshkin I.Y."/>
            <person name="Kulichevskaya I.S."/>
            <person name="Rijpstra W.I.C."/>
            <person name="Sinninghe Damste J.S."/>
            <person name="Rakitin A.L."/>
            <person name="Ravin N.V."/>
            <person name="Dedysh S.N."/>
        </authorList>
    </citation>
    <scope>NUCLEOTIDE SEQUENCE [LARGE SCALE GENOMIC DNA]</scope>
    <source>
        <strain evidence="2">AF10</strain>
    </source>
</reference>
<dbReference type="EMBL" id="RDSM01000001">
    <property type="protein sequence ID" value="RXH57050.1"/>
    <property type="molecule type" value="Genomic_DNA"/>
</dbReference>